<dbReference type="RefSeq" id="XP_002850582.1">
    <property type="nucleotide sequence ID" value="XM_002850536.1"/>
</dbReference>
<dbReference type="AlphaFoldDB" id="C5FDK2"/>
<dbReference type="InterPro" id="IPR050325">
    <property type="entry name" value="Prot/Nucl_acid_deglycase"/>
</dbReference>
<comment type="similarity">
    <text evidence="4">Belongs to the peptidase C56 family. HSP31-like subfamily.</text>
</comment>
<dbReference type="EMBL" id="DS995701">
    <property type="protein sequence ID" value="EEQ27798.1"/>
    <property type="molecule type" value="Genomic_DNA"/>
</dbReference>
<dbReference type="Gene3D" id="3.40.50.880">
    <property type="match status" value="1"/>
</dbReference>
<dbReference type="HOGENOM" id="CLU_070319_1_0_1"/>
<dbReference type="EC" id="4.2.1.130" evidence="1"/>
<proteinExistence type="inferred from homology"/>
<dbReference type="GO" id="GO:0019243">
    <property type="term" value="P:methylglyoxal catabolic process to D-lactate via S-lactoyl-glutathione"/>
    <property type="evidence" value="ECO:0007669"/>
    <property type="project" value="TreeGrafter"/>
</dbReference>
<dbReference type="FunFam" id="3.40.50.880:FF:000051">
    <property type="entry name" value="Glutathione-independent glyoxalase HSP31"/>
    <property type="match status" value="1"/>
</dbReference>
<evidence type="ECO:0000256" key="2">
    <source>
        <dbReference type="ARBA" id="ARBA00023016"/>
    </source>
</evidence>
<dbReference type="InterPro" id="IPR029062">
    <property type="entry name" value="Class_I_gatase-like"/>
</dbReference>
<evidence type="ECO:0000313" key="7">
    <source>
        <dbReference type="EMBL" id="EEQ27798.1"/>
    </source>
</evidence>
<dbReference type="SUPFAM" id="SSF52317">
    <property type="entry name" value="Class I glutamine amidotransferase-like"/>
    <property type="match status" value="1"/>
</dbReference>
<dbReference type="PANTHER" id="PTHR48094:SF11">
    <property type="entry name" value="GLUTATHIONE-INDEPENDENT GLYOXALASE HSP31-RELATED"/>
    <property type="match status" value="1"/>
</dbReference>
<evidence type="ECO:0000256" key="3">
    <source>
        <dbReference type="ARBA" id="ARBA00023239"/>
    </source>
</evidence>
<name>C5FDK2_ARTOC</name>
<keyword evidence="2" id="KW-0346">Stress response</keyword>
<comment type="catalytic activity">
    <reaction evidence="5">
        <text>methylglyoxal + H2O = (R)-lactate + H(+)</text>
        <dbReference type="Rhea" id="RHEA:27754"/>
        <dbReference type="ChEBI" id="CHEBI:15377"/>
        <dbReference type="ChEBI" id="CHEBI:15378"/>
        <dbReference type="ChEBI" id="CHEBI:16004"/>
        <dbReference type="ChEBI" id="CHEBI:17158"/>
        <dbReference type="EC" id="4.2.1.130"/>
    </reaction>
</comment>
<evidence type="ECO:0000313" key="8">
    <source>
        <dbReference type="Proteomes" id="UP000002035"/>
    </source>
</evidence>
<dbReference type="eggNOG" id="ENOG502RZ3Y">
    <property type="taxonomic scope" value="Eukaryota"/>
</dbReference>
<accession>C5FDK2</accession>
<evidence type="ECO:0000256" key="1">
    <source>
        <dbReference type="ARBA" id="ARBA00013134"/>
    </source>
</evidence>
<evidence type="ECO:0000256" key="4">
    <source>
        <dbReference type="ARBA" id="ARBA00038493"/>
    </source>
</evidence>
<dbReference type="OrthoDB" id="543156at2759"/>
<dbReference type="InterPro" id="IPR002818">
    <property type="entry name" value="DJ-1/PfpI"/>
</dbReference>
<dbReference type="GeneID" id="9225888"/>
<reference evidence="8" key="1">
    <citation type="journal article" date="2012" name="MBio">
        <title>Comparative genome analysis of Trichophyton rubrum and related dermatophytes reveals candidate genes involved in infection.</title>
        <authorList>
            <person name="Martinez D.A."/>
            <person name="Oliver B.G."/>
            <person name="Graeser Y."/>
            <person name="Goldberg J.M."/>
            <person name="Li W."/>
            <person name="Martinez-Rossi N.M."/>
            <person name="Monod M."/>
            <person name="Shelest E."/>
            <person name="Barton R.C."/>
            <person name="Birch E."/>
            <person name="Brakhage A.A."/>
            <person name="Chen Z."/>
            <person name="Gurr S.J."/>
            <person name="Heiman D."/>
            <person name="Heitman J."/>
            <person name="Kosti I."/>
            <person name="Rossi A."/>
            <person name="Saif S."/>
            <person name="Samalova M."/>
            <person name="Saunders C.W."/>
            <person name="Shea T."/>
            <person name="Summerbell R.C."/>
            <person name="Xu J."/>
            <person name="Young S."/>
            <person name="Zeng Q."/>
            <person name="Birren B.W."/>
            <person name="Cuomo C.A."/>
            <person name="White T.C."/>
        </authorList>
    </citation>
    <scope>NUCLEOTIDE SEQUENCE [LARGE SCALE GENOMIC DNA]</scope>
    <source>
        <strain evidence="8">ATCC MYA-4605 / CBS 113480</strain>
    </source>
</reference>
<feature type="domain" description="DJ-1/PfpI" evidence="6">
    <location>
        <begin position="31"/>
        <end position="232"/>
    </location>
</feature>
<sequence length="249" mass="27301">MPLPRRALIAVTSANPHFYPDGKKTGLFFSEALHPFDELQSAGFHVDIASETGTYAYDEHSLEKKFLSREDEEVLHNNNDPFNKKLNSQMFKAGDLSPHEYGLFFAAGGHGACYDFPNAKHLQAIASDVYGRGGVVAAVCHGPAILGGIHDSNDEPIVKNKTVTGFTTEGELELKVIDQMRQDKVHTIEDCMGPTGARYEAPPTPFENFERIDGRLVTGANPASARDTARDAIKVDAPMQFLLQENSSH</sequence>
<dbReference type="GO" id="GO:0005737">
    <property type="term" value="C:cytoplasm"/>
    <property type="evidence" value="ECO:0007669"/>
    <property type="project" value="TreeGrafter"/>
</dbReference>
<dbReference type="STRING" id="554155.C5FDK2"/>
<organism evidence="7 8">
    <name type="scientific">Arthroderma otae (strain ATCC MYA-4605 / CBS 113480)</name>
    <name type="common">Microsporum canis</name>
    <dbReference type="NCBI Taxonomy" id="554155"/>
    <lineage>
        <taxon>Eukaryota</taxon>
        <taxon>Fungi</taxon>
        <taxon>Dikarya</taxon>
        <taxon>Ascomycota</taxon>
        <taxon>Pezizomycotina</taxon>
        <taxon>Eurotiomycetes</taxon>
        <taxon>Eurotiomycetidae</taxon>
        <taxon>Onygenales</taxon>
        <taxon>Arthrodermataceae</taxon>
        <taxon>Microsporum</taxon>
    </lineage>
</organism>
<gene>
    <name evidence="7" type="ORF">MCYG_00686</name>
</gene>
<dbReference type="PANTHER" id="PTHR48094">
    <property type="entry name" value="PROTEIN/NUCLEIC ACID DEGLYCASE DJ-1-RELATED"/>
    <property type="match status" value="1"/>
</dbReference>
<dbReference type="GO" id="GO:0019172">
    <property type="term" value="F:glyoxalase III activity"/>
    <property type="evidence" value="ECO:0007669"/>
    <property type="project" value="UniProtKB-EC"/>
</dbReference>
<protein>
    <recommendedName>
        <fullName evidence="1">D-lactate dehydratase</fullName>
        <ecNumber evidence="1">4.2.1.130</ecNumber>
    </recommendedName>
</protein>
<dbReference type="VEuPathDB" id="FungiDB:MCYG_00686"/>
<keyword evidence="8" id="KW-1185">Reference proteome</keyword>
<keyword evidence="3" id="KW-0456">Lyase</keyword>
<evidence type="ECO:0000256" key="5">
    <source>
        <dbReference type="ARBA" id="ARBA00048082"/>
    </source>
</evidence>
<dbReference type="Proteomes" id="UP000002035">
    <property type="component" value="Unassembled WGS sequence"/>
</dbReference>
<evidence type="ECO:0000259" key="6">
    <source>
        <dbReference type="Pfam" id="PF01965"/>
    </source>
</evidence>
<dbReference type="Pfam" id="PF01965">
    <property type="entry name" value="DJ-1_PfpI"/>
    <property type="match status" value="1"/>
</dbReference>
<dbReference type="OMA" id="LHPFEVF"/>